<keyword evidence="3" id="KW-1185">Reference proteome</keyword>
<reference evidence="2 3" key="1">
    <citation type="submission" date="2017-10" db="EMBL/GenBank/DDBJ databases">
        <title>Bacillus sp. nov., a halophilic bacterium isolated from a Keqin Lake.</title>
        <authorList>
            <person name="Wang H."/>
        </authorList>
    </citation>
    <scope>NUCLEOTIDE SEQUENCE [LARGE SCALE GENOMIC DNA]</scope>
    <source>
        <strain evidence="2 3">KCTC 13187</strain>
    </source>
</reference>
<dbReference type="NCBIfam" id="NF005300">
    <property type="entry name" value="PRK06828.1"/>
    <property type="match status" value="1"/>
</dbReference>
<dbReference type="PANTHER" id="PTHR42678:SF34">
    <property type="entry name" value="OS04G0183300 PROTEIN"/>
    <property type="match status" value="1"/>
</dbReference>
<evidence type="ECO:0000313" key="3">
    <source>
        <dbReference type="Proteomes" id="UP000281498"/>
    </source>
</evidence>
<keyword evidence="2" id="KW-0378">Hydrolase</keyword>
<dbReference type="OrthoDB" id="9811471at2"/>
<comment type="caution">
    <text evidence="2">The sequence shown here is derived from an EMBL/GenBank/DDBJ whole genome shotgun (WGS) entry which is preliminary data.</text>
</comment>
<protein>
    <submittedName>
        <fullName evidence="2">Amidase</fullName>
        <ecNumber evidence="2">3.5.1.4</ecNumber>
    </submittedName>
</protein>
<dbReference type="RefSeq" id="WP_110937314.1">
    <property type="nucleotide sequence ID" value="NZ_KZ614146.1"/>
</dbReference>
<feature type="domain" description="Amidase" evidence="1">
    <location>
        <begin position="35"/>
        <end position="471"/>
    </location>
</feature>
<dbReference type="Pfam" id="PF01425">
    <property type="entry name" value="Amidase"/>
    <property type="match status" value="1"/>
</dbReference>
<dbReference type="Proteomes" id="UP000281498">
    <property type="component" value="Unassembled WGS sequence"/>
</dbReference>
<sequence length="490" mass="53245">MLNERLQKFYEEQLEELTIDDIRIALKKELITIKELIMLYLKRIAEFDKGENGVNAILEINPEAIQQAEALDMERKESGFRSSLHGIPVLIKDNLATADKMHTSAGSLALADSYAMKDSFLVKQLREAGAIIIGKANMTEWANFMTENMKNGYSSRGGQVLNPYGSGIDCGGSSSGSAAGIAANLAMVAIGTETSGSILSPASQNSVVGVKPTVGLLSRSGIIPISITQDTAGPITRTVKDAALLLNTLVAHDPSDPVTKTNHELTEFNFTSSLEKDTLQGSRLGIAREGIFENISDEEKLIMEEAIQKLKDLGAEVIDSVVVKTMDAPWSMDVMLFEFKTALNSYLHEYASTTSPKTLADIIQFNRLEPSTRLKYGQTILEKSEQSSGTLTEPAYLHALTFDYTNSKEKGIDLTLAENNLDAIVYPNNLGAAIPAKAGYPSITVPAGYTSEGHPVGITFTSKAYSEPMLLKLAYAYEQATLKRKAPKLE</sequence>
<dbReference type="InterPro" id="IPR023631">
    <property type="entry name" value="Amidase_dom"/>
</dbReference>
<dbReference type="AlphaFoldDB" id="A0A3A9K4D9"/>
<dbReference type="SUPFAM" id="SSF75304">
    <property type="entry name" value="Amidase signature (AS) enzymes"/>
    <property type="match status" value="1"/>
</dbReference>
<dbReference type="GO" id="GO:0004040">
    <property type="term" value="F:amidase activity"/>
    <property type="evidence" value="ECO:0007669"/>
    <property type="project" value="UniProtKB-EC"/>
</dbReference>
<evidence type="ECO:0000313" key="2">
    <source>
        <dbReference type="EMBL" id="RKL67199.1"/>
    </source>
</evidence>
<name>A0A3A9K4D9_9BACI</name>
<dbReference type="InterPro" id="IPR036928">
    <property type="entry name" value="AS_sf"/>
</dbReference>
<gene>
    <name evidence="2" type="ORF">CR203_11870</name>
</gene>
<dbReference type="Gene3D" id="3.90.1300.10">
    <property type="entry name" value="Amidase signature (AS) domain"/>
    <property type="match status" value="1"/>
</dbReference>
<dbReference type="PANTHER" id="PTHR42678">
    <property type="entry name" value="AMIDASE"/>
    <property type="match status" value="1"/>
</dbReference>
<proteinExistence type="predicted"/>
<dbReference type="EC" id="3.5.1.4" evidence="2"/>
<evidence type="ECO:0000259" key="1">
    <source>
        <dbReference type="Pfam" id="PF01425"/>
    </source>
</evidence>
<organism evidence="2 3">
    <name type="scientific">Salipaludibacillus neizhouensis</name>
    <dbReference type="NCBI Taxonomy" id="885475"/>
    <lineage>
        <taxon>Bacteria</taxon>
        <taxon>Bacillati</taxon>
        <taxon>Bacillota</taxon>
        <taxon>Bacilli</taxon>
        <taxon>Bacillales</taxon>
        <taxon>Bacillaceae</taxon>
    </lineage>
</organism>
<accession>A0A3A9K4D9</accession>
<dbReference type="EMBL" id="PDOE01000004">
    <property type="protein sequence ID" value="RKL67199.1"/>
    <property type="molecule type" value="Genomic_DNA"/>
</dbReference>